<evidence type="ECO:0000256" key="7">
    <source>
        <dbReference type="ARBA" id="ARBA00022723"/>
    </source>
</evidence>
<dbReference type="Pfam" id="PF01588">
    <property type="entry name" value="tRNA_bind"/>
    <property type="match status" value="1"/>
</dbReference>
<comment type="similarity">
    <text evidence="2 15">Belongs to the phenylalanyl-tRNA synthetase beta subunit family. Type 1 subfamily.</text>
</comment>
<dbReference type="InterPro" id="IPR005146">
    <property type="entry name" value="B3/B4_tRNA-bd"/>
</dbReference>
<dbReference type="FunFam" id="3.50.40.10:FF:000001">
    <property type="entry name" value="Phenylalanine--tRNA ligase beta subunit"/>
    <property type="match status" value="1"/>
</dbReference>
<name>A0A1F6P244_9BACT</name>
<dbReference type="EMBL" id="MFRC01000010">
    <property type="protein sequence ID" value="OGH90053.1"/>
    <property type="molecule type" value="Genomic_DNA"/>
</dbReference>
<evidence type="ECO:0000259" key="18">
    <source>
        <dbReference type="PROSITE" id="PS51447"/>
    </source>
</evidence>
<dbReference type="GO" id="GO:0005524">
    <property type="term" value="F:ATP binding"/>
    <property type="evidence" value="ECO:0007669"/>
    <property type="project" value="UniProtKB-UniRule"/>
</dbReference>
<dbReference type="GO" id="GO:0000287">
    <property type="term" value="F:magnesium ion binding"/>
    <property type="evidence" value="ECO:0007669"/>
    <property type="project" value="UniProtKB-UniRule"/>
</dbReference>
<dbReference type="PROSITE" id="PS50886">
    <property type="entry name" value="TRBD"/>
    <property type="match status" value="1"/>
</dbReference>
<keyword evidence="12 15" id="KW-0648">Protein biosynthesis</keyword>
<feature type="binding site" evidence="15">
    <location>
        <position position="468"/>
    </location>
    <ligand>
        <name>Mg(2+)</name>
        <dbReference type="ChEBI" id="CHEBI:18420"/>
        <note>shared with alpha subunit</note>
    </ligand>
</feature>
<dbReference type="GO" id="GO:0006432">
    <property type="term" value="P:phenylalanyl-tRNA aminoacylation"/>
    <property type="evidence" value="ECO:0007669"/>
    <property type="project" value="UniProtKB-UniRule"/>
</dbReference>
<keyword evidence="8 15" id="KW-0547">Nucleotide-binding</keyword>
<evidence type="ECO:0000256" key="5">
    <source>
        <dbReference type="ARBA" id="ARBA00022555"/>
    </source>
</evidence>
<comment type="caution">
    <text evidence="20">The sequence shown here is derived from an EMBL/GenBank/DDBJ whole genome shotgun (WGS) entry which is preliminary data.</text>
</comment>
<gene>
    <name evidence="15" type="primary">pheT</name>
    <name evidence="20" type="ORF">A2537_02665</name>
</gene>
<dbReference type="Gene3D" id="2.40.50.140">
    <property type="entry name" value="Nucleic acid-binding proteins"/>
    <property type="match status" value="1"/>
</dbReference>
<evidence type="ECO:0000256" key="6">
    <source>
        <dbReference type="ARBA" id="ARBA00022598"/>
    </source>
</evidence>
<dbReference type="PANTHER" id="PTHR10947:SF0">
    <property type="entry name" value="PHENYLALANINE--TRNA LIGASE BETA SUBUNIT"/>
    <property type="match status" value="1"/>
</dbReference>
<evidence type="ECO:0000256" key="9">
    <source>
        <dbReference type="ARBA" id="ARBA00022840"/>
    </source>
</evidence>
<dbReference type="SUPFAM" id="SSF50249">
    <property type="entry name" value="Nucleic acid-binding proteins"/>
    <property type="match status" value="1"/>
</dbReference>
<evidence type="ECO:0000259" key="19">
    <source>
        <dbReference type="PROSITE" id="PS51483"/>
    </source>
</evidence>
<dbReference type="PROSITE" id="PS51447">
    <property type="entry name" value="FDX_ACB"/>
    <property type="match status" value="1"/>
</dbReference>
<dbReference type="InterPro" id="IPR033714">
    <property type="entry name" value="tRNA_bind_bactPheRS"/>
</dbReference>
<dbReference type="InterPro" id="IPR009061">
    <property type="entry name" value="DNA-bd_dom_put_sf"/>
</dbReference>
<evidence type="ECO:0000256" key="11">
    <source>
        <dbReference type="ARBA" id="ARBA00022884"/>
    </source>
</evidence>
<evidence type="ECO:0000256" key="16">
    <source>
        <dbReference type="PROSITE-ProRule" id="PRU00209"/>
    </source>
</evidence>
<feature type="domain" description="B5" evidence="19">
    <location>
        <begin position="413"/>
        <end position="490"/>
    </location>
</feature>
<keyword evidence="5 16" id="KW-0820">tRNA-binding</keyword>
<dbReference type="Gene3D" id="3.30.930.10">
    <property type="entry name" value="Bira Bifunctional Protein, Domain 2"/>
    <property type="match status" value="1"/>
</dbReference>
<evidence type="ECO:0000259" key="17">
    <source>
        <dbReference type="PROSITE" id="PS50886"/>
    </source>
</evidence>
<dbReference type="Pfam" id="PF03484">
    <property type="entry name" value="B5"/>
    <property type="match status" value="1"/>
</dbReference>
<feature type="binding site" evidence="15">
    <location>
        <position position="477"/>
    </location>
    <ligand>
        <name>Mg(2+)</name>
        <dbReference type="ChEBI" id="CHEBI:18420"/>
        <note>shared with alpha subunit</note>
    </ligand>
</feature>
<dbReference type="Proteomes" id="UP000178490">
    <property type="component" value="Unassembled WGS sequence"/>
</dbReference>
<dbReference type="SMART" id="SM00873">
    <property type="entry name" value="B3_4"/>
    <property type="match status" value="1"/>
</dbReference>
<dbReference type="HAMAP" id="MF_00283">
    <property type="entry name" value="Phe_tRNA_synth_beta1"/>
    <property type="match status" value="1"/>
</dbReference>
<evidence type="ECO:0000256" key="3">
    <source>
        <dbReference type="ARBA" id="ARBA00011209"/>
    </source>
</evidence>
<reference evidence="20 21" key="1">
    <citation type="journal article" date="2016" name="Nat. Commun.">
        <title>Thousands of microbial genomes shed light on interconnected biogeochemical processes in an aquifer system.</title>
        <authorList>
            <person name="Anantharaman K."/>
            <person name="Brown C.T."/>
            <person name="Hug L.A."/>
            <person name="Sharon I."/>
            <person name="Castelle C.J."/>
            <person name="Probst A.J."/>
            <person name="Thomas B.C."/>
            <person name="Singh A."/>
            <person name="Wilkins M.J."/>
            <person name="Karaoz U."/>
            <person name="Brodie E.L."/>
            <person name="Williams K.H."/>
            <person name="Hubbard S.S."/>
            <person name="Banfield J.F."/>
        </authorList>
    </citation>
    <scope>NUCLEOTIDE SEQUENCE [LARGE SCALE GENOMIC DNA]</scope>
</reference>
<dbReference type="InterPro" id="IPR005121">
    <property type="entry name" value="Fdx_antiC-bd"/>
</dbReference>
<dbReference type="GO" id="GO:0004826">
    <property type="term" value="F:phenylalanine-tRNA ligase activity"/>
    <property type="evidence" value="ECO:0007669"/>
    <property type="project" value="UniProtKB-UniRule"/>
</dbReference>
<feature type="domain" description="TRNA-binding" evidence="17">
    <location>
        <begin position="40"/>
        <end position="159"/>
    </location>
</feature>
<dbReference type="InterPro" id="IPR045060">
    <property type="entry name" value="Phe-tRNA-ligase_IIc_bsu"/>
</dbReference>
<evidence type="ECO:0000313" key="20">
    <source>
        <dbReference type="EMBL" id="OGH90053.1"/>
    </source>
</evidence>
<evidence type="ECO:0000256" key="1">
    <source>
        <dbReference type="ARBA" id="ARBA00004496"/>
    </source>
</evidence>
<dbReference type="SUPFAM" id="SSF55681">
    <property type="entry name" value="Class II aaRS and biotin synthetases"/>
    <property type="match status" value="1"/>
</dbReference>
<evidence type="ECO:0000256" key="10">
    <source>
        <dbReference type="ARBA" id="ARBA00022842"/>
    </source>
</evidence>
<protein>
    <recommendedName>
        <fullName evidence="15">Phenylalanine--tRNA ligase beta subunit</fullName>
        <ecNumber evidence="15">6.1.1.20</ecNumber>
    </recommendedName>
    <alternativeName>
        <fullName evidence="15">Phenylalanyl-tRNA synthetase beta subunit</fullName>
        <shortName evidence="15">PheRS</shortName>
    </alternativeName>
</protein>
<dbReference type="Pfam" id="PF03483">
    <property type="entry name" value="B3_4"/>
    <property type="match status" value="1"/>
</dbReference>
<sequence>MLISYNWLKKYVGLVAVDAKEVADKLKATTVEVESLQDQGELLQNIVIGKVVVAEKHPNADKLKLCKVDVGNEELQIVCGGSNVREGMLVAVAKVDAKVQWHGEDKLTVLKPTKIRGEDSFGMICASTEIGLGELFPLKDEKEILDLTEKNYKVGLPLAEVLGLNDWVFEVDNKSLSNRGDLWGHYGMAREVAVLYNRDLQKYETKKINPGKDFKLEVEVAEPKLCSRYMAVAMSGINVGPSPLWLQEKLMTLGHHPINNIVDITNYIMLDLGQPMHAFDSVKVEGKIIVRLAKSGEKIIALDKNEYELKENDLVIADNKKALAIAGVMGGSESAIDDGTVNIIFESANFNAINVRKTSTHLNLRSDSSMRFEKSLDPNMCEIALQKAVELVLECCPEAKVISKVVDKQNFSLPVGLIEVPLNIFEKKLGVVIPEKDIINILERLGFEVKSKKENLFIKIPTWRAVKDVSIAEDLVEEVARFFGYNNIPAALPSLENKSPLANPLRNLEKTVAMILVKELGYTEVYNYSFVGQDQITKLGDGLEKYLELDNPLSKERPFLRRNLLPNLLENIKNNIEYYSEVKIFEIGKIFSTHQAGARADSNGDGLLPKQDTWLATMFAAKKEETPFWQARHVLESIFAELHLQIETLPAEKIQPWEHPTRLALVSTHGKTVGIICEINPLVSQGLGIEQRVGVLQINLTTLSELLEINKTVSSYRPASGYPEVVRDLAFLVKKEVEHSQILASLPKLSPIITNVELFDVYEGIKIGEGYKSMGYSITLSDPKATLITVEVDVIMKNIQKFLEDKFGAEMR</sequence>
<evidence type="ECO:0000256" key="8">
    <source>
        <dbReference type="ARBA" id="ARBA00022741"/>
    </source>
</evidence>
<dbReference type="PROSITE" id="PS51483">
    <property type="entry name" value="B5"/>
    <property type="match status" value="1"/>
</dbReference>
<proteinExistence type="inferred from homology"/>
<dbReference type="PANTHER" id="PTHR10947">
    <property type="entry name" value="PHENYLALANYL-TRNA SYNTHETASE BETA CHAIN AND LEUCINE-RICH REPEAT-CONTAINING PROTEIN 47"/>
    <property type="match status" value="1"/>
</dbReference>
<evidence type="ECO:0000256" key="2">
    <source>
        <dbReference type="ARBA" id="ARBA00008653"/>
    </source>
</evidence>
<dbReference type="NCBIfam" id="TIGR00472">
    <property type="entry name" value="pheT_bact"/>
    <property type="match status" value="1"/>
</dbReference>
<dbReference type="InterPro" id="IPR002547">
    <property type="entry name" value="tRNA-bd_dom"/>
</dbReference>
<evidence type="ECO:0000256" key="13">
    <source>
        <dbReference type="ARBA" id="ARBA00023146"/>
    </source>
</evidence>
<feature type="domain" description="FDX-ACB" evidence="18">
    <location>
        <begin position="720"/>
        <end position="812"/>
    </location>
</feature>
<keyword evidence="9 15" id="KW-0067">ATP-binding</keyword>
<dbReference type="CDD" id="cd02796">
    <property type="entry name" value="tRNA_bind_bactPheRS"/>
    <property type="match status" value="1"/>
</dbReference>
<evidence type="ECO:0000313" key="21">
    <source>
        <dbReference type="Proteomes" id="UP000178490"/>
    </source>
</evidence>
<dbReference type="Gene3D" id="3.50.40.10">
    <property type="entry name" value="Phenylalanyl-trna Synthetase, Chain B, domain 3"/>
    <property type="match status" value="1"/>
</dbReference>
<dbReference type="SMART" id="SM00874">
    <property type="entry name" value="B5"/>
    <property type="match status" value="1"/>
</dbReference>
<dbReference type="InterPro" id="IPR004532">
    <property type="entry name" value="Phe-tRNA-ligase_IIc_bsu_bact"/>
</dbReference>
<dbReference type="Pfam" id="PF03147">
    <property type="entry name" value="FDX-ACB"/>
    <property type="match status" value="1"/>
</dbReference>
<dbReference type="InterPro" id="IPR041616">
    <property type="entry name" value="PheRS_beta_core"/>
</dbReference>
<keyword evidence="10 15" id="KW-0460">Magnesium</keyword>
<keyword evidence="6 15" id="KW-0436">Ligase</keyword>
<dbReference type="EC" id="6.1.1.20" evidence="15"/>
<dbReference type="SUPFAM" id="SSF46955">
    <property type="entry name" value="Putative DNA-binding domain"/>
    <property type="match status" value="1"/>
</dbReference>
<dbReference type="InterPro" id="IPR045864">
    <property type="entry name" value="aa-tRNA-synth_II/BPL/LPL"/>
</dbReference>
<evidence type="ECO:0000256" key="15">
    <source>
        <dbReference type="HAMAP-Rule" id="MF_00283"/>
    </source>
</evidence>
<dbReference type="GO" id="GO:0000049">
    <property type="term" value="F:tRNA binding"/>
    <property type="evidence" value="ECO:0007669"/>
    <property type="project" value="UniProtKB-UniRule"/>
</dbReference>
<comment type="subunit">
    <text evidence="3 15">Tetramer of two alpha and two beta subunits.</text>
</comment>
<dbReference type="Gene3D" id="3.30.56.10">
    <property type="match status" value="2"/>
</dbReference>
<dbReference type="SUPFAM" id="SSF56037">
    <property type="entry name" value="PheT/TilS domain"/>
    <property type="match status" value="1"/>
</dbReference>
<keyword evidence="7 15" id="KW-0479">Metal-binding</keyword>
<dbReference type="SMART" id="SM00896">
    <property type="entry name" value="FDX-ACB"/>
    <property type="match status" value="1"/>
</dbReference>
<comment type="catalytic activity">
    <reaction evidence="14 15">
        <text>tRNA(Phe) + L-phenylalanine + ATP = L-phenylalanyl-tRNA(Phe) + AMP + diphosphate + H(+)</text>
        <dbReference type="Rhea" id="RHEA:19413"/>
        <dbReference type="Rhea" id="RHEA-COMP:9668"/>
        <dbReference type="Rhea" id="RHEA-COMP:9699"/>
        <dbReference type="ChEBI" id="CHEBI:15378"/>
        <dbReference type="ChEBI" id="CHEBI:30616"/>
        <dbReference type="ChEBI" id="CHEBI:33019"/>
        <dbReference type="ChEBI" id="CHEBI:58095"/>
        <dbReference type="ChEBI" id="CHEBI:78442"/>
        <dbReference type="ChEBI" id="CHEBI:78531"/>
        <dbReference type="ChEBI" id="CHEBI:456215"/>
        <dbReference type="EC" id="6.1.1.20"/>
    </reaction>
</comment>
<keyword evidence="13 15" id="KW-0030">Aminoacyl-tRNA synthetase</keyword>
<dbReference type="AlphaFoldDB" id="A0A1F6P244"/>
<organism evidence="20 21">
    <name type="scientific">Candidatus Magasanikbacteria bacterium RIFOXYD2_FULL_36_9</name>
    <dbReference type="NCBI Taxonomy" id="1798707"/>
    <lineage>
        <taxon>Bacteria</taxon>
        <taxon>Candidatus Magasanikiibacteriota</taxon>
    </lineage>
</organism>
<dbReference type="InterPro" id="IPR012340">
    <property type="entry name" value="NA-bd_OB-fold"/>
</dbReference>
<accession>A0A1F6P244</accession>
<evidence type="ECO:0000256" key="12">
    <source>
        <dbReference type="ARBA" id="ARBA00022917"/>
    </source>
</evidence>
<keyword evidence="4 15" id="KW-0963">Cytoplasm</keyword>
<keyword evidence="11 16" id="KW-0694">RNA-binding</keyword>
<dbReference type="GO" id="GO:0009328">
    <property type="term" value="C:phenylalanine-tRNA ligase complex"/>
    <property type="evidence" value="ECO:0007669"/>
    <property type="project" value="TreeGrafter"/>
</dbReference>
<feature type="binding site" evidence="15">
    <location>
        <position position="478"/>
    </location>
    <ligand>
        <name>Mg(2+)</name>
        <dbReference type="ChEBI" id="CHEBI:18420"/>
        <note>shared with alpha subunit</note>
    </ligand>
</feature>
<evidence type="ECO:0000256" key="4">
    <source>
        <dbReference type="ARBA" id="ARBA00022490"/>
    </source>
</evidence>
<dbReference type="InterPro" id="IPR005147">
    <property type="entry name" value="tRNA_synthase_B5-dom"/>
</dbReference>
<dbReference type="InterPro" id="IPR036690">
    <property type="entry name" value="Fdx_antiC-bd_sf"/>
</dbReference>
<dbReference type="SUPFAM" id="SSF54991">
    <property type="entry name" value="Anticodon-binding domain of PheRS"/>
    <property type="match status" value="1"/>
</dbReference>
<evidence type="ECO:0000256" key="14">
    <source>
        <dbReference type="ARBA" id="ARBA00049255"/>
    </source>
</evidence>
<feature type="binding site" evidence="15">
    <location>
        <position position="474"/>
    </location>
    <ligand>
        <name>Mg(2+)</name>
        <dbReference type="ChEBI" id="CHEBI:18420"/>
        <note>shared with alpha subunit</note>
    </ligand>
</feature>
<dbReference type="InterPro" id="IPR020825">
    <property type="entry name" value="Phe-tRNA_synthase-like_B3/B4"/>
</dbReference>
<dbReference type="Gene3D" id="3.30.70.380">
    <property type="entry name" value="Ferrodoxin-fold anticodon-binding domain"/>
    <property type="match status" value="1"/>
</dbReference>
<comment type="subcellular location">
    <subcellularLocation>
        <location evidence="1 15">Cytoplasm</location>
    </subcellularLocation>
</comment>
<dbReference type="NCBIfam" id="NF045760">
    <property type="entry name" value="YtpR"/>
    <property type="match status" value="1"/>
</dbReference>
<comment type="cofactor">
    <cofactor evidence="15">
        <name>Mg(2+)</name>
        <dbReference type="ChEBI" id="CHEBI:18420"/>
    </cofactor>
    <text evidence="15">Binds 2 magnesium ions per tetramer.</text>
</comment>
<dbReference type="Pfam" id="PF17759">
    <property type="entry name" value="tRNA_synthFbeta"/>
    <property type="match status" value="1"/>
</dbReference>